<protein>
    <submittedName>
        <fullName evidence="2">Uu.00g087050.m01.CDS01</fullName>
    </submittedName>
</protein>
<dbReference type="PANTHER" id="PTHR33365">
    <property type="entry name" value="YALI0B05434P"/>
    <property type="match status" value="1"/>
</dbReference>
<dbReference type="GO" id="GO:0043386">
    <property type="term" value="P:mycotoxin biosynthetic process"/>
    <property type="evidence" value="ECO:0007669"/>
    <property type="project" value="InterPro"/>
</dbReference>
<dbReference type="Proteomes" id="UP001295740">
    <property type="component" value="Unassembled WGS sequence"/>
</dbReference>
<comment type="similarity">
    <text evidence="1">Belongs to the ustYa family.</text>
</comment>
<sequence length="189" mass="21661">MTYSDVRFNGSLFASDIYRLPPSPEVDQKWLDLGLNLRPHIIPAARAEKAGLMPNQAKRLDSQGGGYFVEVEAIHHLHCLNVLRQNVWFNAEYYRERKIGVWANFEPVVRLHVGHCINTLRQQLMCTADTGLFGQMLVNSTALRTFADFSTHNKCKDFDRVRTWAVEHQSREGDVAAYPEGDLVIDRYP</sequence>
<accession>A0AAI8VMA5</accession>
<proteinExistence type="inferred from homology"/>
<reference evidence="2" key="1">
    <citation type="submission" date="2023-10" db="EMBL/GenBank/DDBJ databases">
        <authorList>
            <person name="Hackl T."/>
        </authorList>
    </citation>
    <scope>NUCLEOTIDE SEQUENCE</scope>
</reference>
<evidence type="ECO:0000313" key="3">
    <source>
        <dbReference type="Proteomes" id="UP001295740"/>
    </source>
</evidence>
<organism evidence="2 3">
    <name type="scientific">Anthostomella pinea</name>
    <dbReference type="NCBI Taxonomy" id="933095"/>
    <lineage>
        <taxon>Eukaryota</taxon>
        <taxon>Fungi</taxon>
        <taxon>Dikarya</taxon>
        <taxon>Ascomycota</taxon>
        <taxon>Pezizomycotina</taxon>
        <taxon>Sordariomycetes</taxon>
        <taxon>Xylariomycetidae</taxon>
        <taxon>Xylariales</taxon>
        <taxon>Xylariaceae</taxon>
        <taxon>Anthostomella</taxon>
    </lineage>
</organism>
<evidence type="ECO:0000256" key="1">
    <source>
        <dbReference type="ARBA" id="ARBA00035112"/>
    </source>
</evidence>
<gene>
    <name evidence="2" type="ORF">KHLLAP_LOCUS7987</name>
</gene>
<dbReference type="AlphaFoldDB" id="A0AAI8VMA5"/>
<keyword evidence="3" id="KW-1185">Reference proteome</keyword>
<name>A0AAI8VMA5_9PEZI</name>
<dbReference type="PANTHER" id="PTHR33365:SF13">
    <property type="entry name" value="TAT PATHWAY SIGNAL SEQUENCE"/>
    <property type="match status" value="1"/>
</dbReference>
<dbReference type="EMBL" id="CAUWAG010000010">
    <property type="protein sequence ID" value="CAJ2507519.1"/>
    <property type="molecule type" value="Genomic_DNA"/>
</dbReference>
<dbReference type="Pfam" id="PF11807">
    <property type="entry name" value="UstYa"/>
    <property type="match status" value="1"/>
</dbReference>
<dbReference type="InterPro" id="IPR021765">
    <property type="entry name" value="UstYa-like"/>
</dbReference>
<evidence type="ECO:0000313" key="2">
    <source>
        <dbReference type="EMBL" id="CAJ2507519.1"/>
    </source>
</evidence>
<comment type="caution">
    <text evidence="2">The sequence shown here is derived from an EMBL/GenBank/DDBJ whole genome shotgun (WGS) entry which is preliminary data.</text>
</comment>